<gene>
    <name evidence="10" type="ORF">CVLEPA_LOCUS24498</name>
</gene>
<evidence type="ECO:0000259" key="8">
    <source>
        <dbReference type="PROSITE" id="PS50060"/>
    </source>
</evidence>
<feature type="domain" description="Sushi" evidence="9">
    <location>
        <begin position="85"/>
        <end position="153"/>
    </location>
</feature>
<keyword evidence="4" id="KW-0768">Sushi</keyword>
<evidence type="ECO:0000256" key="7">
    <source>
        <dbReference type="SAM" id="SignalP"/>
    </source>
</evidence>
<dbReference type="InterPro" id="IPR035976">
    <property type="entry name" value="Sushi/SCR/CCP_sf"/>
</dbReference>
<dbReference type="Pfam" id="PF00084">
    <property type="entry name" value="Sushi"/>
    <property type="match status" value="4"/>
</dbReference>
<evidence type="ECO:0000313" key="11">
    <source>
        <dbReference type="Proteomes" id="UP001642483"/>
    </source>
</evidence>
<keyword evidence="2" id="KW-0677">Repeat</keyword>
<name>A0ABP0GK21_CLALP</name>
<evidence type="ECO:0000256" key="5">
    <source>
        <dbReference type="SAM" id="MobiDB-lite"/>
    </source>
</evidence>
<dbReference type="PANTHER" id="PTHR45656:SF4">
    <property type="entry name" value="PROTEIN CBR-CLEC-78"/>
    <property type="match status" value="1"/>
</dbReference>
<dbReference type="SUPFAM" id="SSF57535">
    <property type="entry name" value="Complement control module/SCR domain"/>
    <property type="match status" value="4"/>
</dbReference>
<evidence type="ECO:0000256" key="4">
    <source>
        <dbReference type="PROSITE-ProRule" id="PRU00302"/>
    </source>
</evidence>
<feature type="signal peptide" evidence="7">
    <location>
        <begin position="1"/>
        <end position="21"/>
    </location>
</feature>
<evidence type="ECO:0000256" key="2">
    <source>
        <dbReference type="ARBA" id="ARBA00022737"/>
    </source>
</evidence>
<dbReference type="InterPro" id="IPR013320">
    <property type="entry name" value="ConA-like_dom_sf"/>
</dbReference>
<dbReference type="Gene3D" id="2.60.120.200">
    <property type="match status" value="1"/>
</dbReference>
<dbReference type="SUPFAM" id="SSF49899">
    <property type="entry name" value="Concanavalin A-like lectins/glucanases"/>
    <property type="match status" value="1"/>
</dbReference>
<feature type="transmembrane region" description="Helical" evidence="6">
    <location>
        <begin position="502"/>
        <end position="524"/>
    </location>
</feature>
<dbReference type="InterPro" id="IPR000998">
    <property type="entry name" value="MAM_dom"/>
</dbReference>
<dbReference type="Pfam" id="PF00629">
    <property type="entry name" value="MAM"/>
    <property type="match status" value="1"/>
</dbReference>
<evidence type="ECO:0000313" key="10">
    <source>
        <dbReference type="EMBL" id="CAK8691738.1"/>
    </source>
</evidence>
<keyword evidence="6" id="KW-0472">Membrane</keyword>
<dbReference type="InterPro" id="IPR000436">
    <property type="entry name" value="Sushi_SCR_CCP_dom"/>
</dbReference>
<feature type="region of interest" description="Disordered" evidence="5">
    <location>
        <begin position="414"/>
        <end position="449"/>
    </location>
</feature>
<proteinExistence type="predicted"/>
<sequence>MKSRILLLFLICFSLTPQASSQDTCGRPLVDEAVYRPFQNEFAVGESVAYSCRTGHQLQSGHASLNRICQADLTWSSVEFVCERQSCGFPDTPSNGHIVGDTYTFGNTIEYFCNTGFELSTGASSVRSNCVPVVGSDPPTVEWSVATAPTCSRVPCPNPPNIANGRFEDSGVAYEYGARIEYFCDNGFKSNEASPIHRTCDENGTWGDPPQCLVDYDCDFENFRQPTCGYSNTRWSREFRRDGLSGRSYVLHRSSDDATLTSAALTIEPPGACLSFYYRGTLGGTRLEVSQTTPGTSDTSLSGGISESDWQEAKIDLTPSNNVEFNVKVSGDPADVEIDDLTLNLSPCVPCPNPPNIANGRFEDSGVAYEYGARIEYFCDNGFKSNEASPIHRTCDENGTWGDPPQCLEPFPMTTAPPSVQTSTTRRMSTTTTMTTVQPTGAVPTTTAPPSVSTTFASIQLTVDGRRVVEPKVILPKSGNEASTEDTNTLAPPTGRPLSVPAIVGIAVGAVAVVLILSFIVYFCHAKKKGIPGVPMSL</sequence>
<dbReference type="SMART" id="SM00032">
    <property type="entry name" value="CCP"/>
    <property type="match status" value="4"/>
</dbReference>
<feature type="domain" description="Sushi" evidence="9">
    <location>
        <begin position="349"/>
        <end position="409"/>
    </location>
</feature>
<feature type="chain" id="PRO_5047201057" evidence="7">
    <location>
        <begin position="22"/>
        <end position="538"/>
    </location>
</feature>
<keyword evidence="1 7" id="KW-0732">Signal</keyword>
<dbReference type="PROSITE" id="PS50060">
    <property type="entry name" value="MAM_2"/>
    <property type="match status" value="1"/>
</dbReference>
<keyword evidence="6" id="KW-1133">Transmembrane helix</keyword>
<feature type="domain" description="MAM" evidence="8">
    <location>
        <begin position="216"/>
        <end position="353"/>
    </location>
</feature>
<dbReference type="Proteomes" id="UP001642483">
    <property type="component" value="Unassembled WGS sequence"/>
</dbReference>
<organism evidence="10 11">
    <name type="scientific">Clavelina lepadiformis</name>
    <name type="common">Light-bulb sea squirt</name>
    <name type="synonym">Ascidia lepadiformis</name>
    <dbReference type="NCBI Taxonomy" id="159417"/>
    <lineage>
        <taxon>Eukaryota</taxon>
        <taxon>Metazoa</taxon>
        <taxon>Chordata</taxon>
        <taxon>Tunicata</taxon>
        <taxon>Ascidiacea</taxon>
        <taxon>Aplousobranchia</taxon>
        <taxon>Clavelinidae</taxon>
        <taxon>Clavelina</taxon>
    </lineage>
</organism>
<dbReference type="EMBL" id="CAWYQH010000119">
    <property type="protein sequence ID" value="CAK8691738.1"/>
    <property type="molecule type" value="Genomic_DNA"/>
</dbReference>
<evidence type="ECO:0000256" key="6">
    <source>
        <dbReference type="SAM" id="Phobius"/>
    </source>
</evidence>
<keyword evidence="11" id="KW-1185">Reference proteome</keyword>
<feature type="disulfide bond" evidence="4">
    <location>
        <begin position="87"/>
        <end position="130"/>
    </location>
</feature>
<dbReference type="PROSITE" id="PS50923">
    <property type="entry name" value="SUSHI"/>
    <property type="match status" value="4"/>
</dbReference>
<comment type="caution">
    <text evidence="4">Lacks conserved residue(s) required for the propagation of feature annotation.</text>
</comment>
<evidence type="ECO:0000256" key="1">
    <source>
        <dbReference type="ARBA" id="ARBA00022729"/>
    </source>
</evidence>
<comment type="caution">
    <text evidence="10">The sequence shown here is derived from an EMBL/GenBank/DDBJ whole genome shotgun (WGS) entry which is preliminary data.</text>
</comment>
<evidence type="ECO:0000259" key="9">
    <source>
        <dbReference type="PROSITE" id="PS50923"/>
    </source>
</evidence>
<protein>
    <submittedName>
        <fullName evidence="10">Uncharacterized protein</fullName>
    </submittedName>
</protein>
<dbReference type="CDD" id="cd00033">
    <property type="entry name" value="CCP"/>
    <property type="match status" value="4"/>
</dbReference>
<reference evidence="10 11" key="1">
    <citation type="submission" date="2024-02" db="EMBL/GenBank/DDBJ databases">
        <authorList>
            <person name="Daric V."/>
            <person name="Darras S."/>
        </authorList>
    </citation>
    <scope>NUCLEOTIDE SEQUENCE [LARGE SCALE GENOMIC DNA]</scope>
</reference>
<dbReference type="Gene3D" id="2.10.70.10">
    <property type="entry name" value="Complement Module, domain 1"/>
    <property type="match status" value="4"/>
</dbReference>
<feature type="compositionally biased region" description="Low complexity" evidence="5">
    <location>
        <begin position="422"/>
        <end position="449"/>
    </location>
</feature>
<accession>A0ABP0GK21</accession>
<dbReference type="PANTHER" id="PTHR45656">
    <property type="entry name" value="PROTEIN CBR-CLEC-78"/>
    <property type="match status" value="1"/>
</dbReference>
<feature type="domain" description="Sushi" evidence="9">
    <location>
        <begin position="23"/>
        <end position="84"/>
    </location>
</feature>
<feature type="domain" description="Sushi" evidence="9">
    <location>
        <begin position="154"/>
        <end position="214"/>
    </location>
</feature>
<dbReference type="InterPro" id="IPR051277">
    <property type="entry name" value="SEZ6_CSMD_C4BPB_Regulators"/>
</dbReference>
<keyword evidence="6" id="KW-0812">Transmembrane</keyword>
<evidence type="ECO:0000256" key="3">
    <source>
        <dbReference type="ARBA" id="ARBA00023157"/>
    </source>
</evidence>
<keyword evidence="3 4" id="KW-1015">Disulfide bond</keyword>